<dbReference type="Proteomes" id="UP000748531">
    <property type="component" value="Unassembled WGS sequence"/>
</dbReference>
<dbReference type="OrthoDB" id="6127549at2759"/>
<dbReference type="Pfam" id="PF05380">
    <property type="entry name" value="Peptidase_A17"/>
    <property type="match status" value="1"/>
</dbReference>
<reference evidence="1" key="1">
    <citation type="submission" date="2019-05" db="EMBL/GenBank/DDBJ databases">
        <title>Annotation for the trematode Paragonimus heterotremus.</title>
        <authorList>
            <person name="Choi Y.-J."/>
        </authorList>
    </citation>
    <scope>NUCLEOTIDE SEQUENCE</scope>
    <source>
        <strain evidence="1">LC</strain>
    </source>
</reference>
<accession>A0A8J4WE85</accession>
<dbReference type="InterPro" id="IPR008042">
    <property type="entry name" value="Retrotrans_Pao"/>
</dbReference>
<dbReference type="EMBL" id="LUCH01007794">
    <property type="protein sequence ID" value="KAF5396591.1"/>
    <property type="molecule type" value="Genomic_DNA"/>
</dbReference>
<gene>
    <name evidence="1" type="ORF">PHET_10627</name>
</gene>
<sequence>MLQQAFTCLMNVSTVKKMQAVATFLKSLLLKGGHHLTKFHSTVKDDLTNVLIEDFSSVTVNLDRPQTAVQKTPPIVWDIQSDDIRLKVSDQQGQATRWNSFSYVASLIDPLGLLAPVLLTTKRISKELRRKKADWDKELASGENVDWEE</sequence>
<proteinExistence type="predicted"/>
<dbReference type="PANTHER" id="PTHR47331">
    <property type="entry name" value="PHD-TYPE DOMAIN-CONTAINING PROTEIN"/>
    <property type="match status" value="1"/>
</dbReference>
<keyword evidence="2" id="KW-1185">Reference proteome</keyword>
<dbReference type="AlphaFoldDB" id="A0A8J4WE85"/>
<organism evidence="1 2">
    <name type="scientific">Paragonimus heterotremus</name>
    <dbReference type="NCBI Taxonomy" id="100268"/>
    <lineage>
        <taxon>Eukaryota</taxon>
        <taxon>Metazoa</taxon>
        <taxon>Spiralia</taxon>
        <taxon>Lophotrochozoa</taxon>
        <taxon>Platyhelminthes</taxon>
        <taxon>Trematoda</taxon>
        <taxon>Digenea</taxon>
        <taxon>Plagiorchiida</taxon>
        <taxon>Troglotremata</taxon>
        <taxon>Troglotrematidae</taxon>
        <taxon>Paragonimus</taxon>
    </lineage>
</organism>
<evidence type="ECO:0000313" key="2">
    <source>
        <dbReference type="Proteomes" id="UP000748531"/>
    </source>
</evidence>
<name>A0A8J4WE85_9TREM</name>
<comment type="caution">
    <text evidence="1">The sequence shown here is derived from an EMBL/GenBank/DDBJ whole genome shotgun (WGS) entry which is preliminary data.</text>
</comment>
<evidence type="ECO:0000313" key="1">
    <source>
        <dbReference type="EMBL" id="KAF5396591.1"/>
    </source>
</evidence>
<protein>
    <submittedName>
        <fullName evidence="1">Uncharacterized protein</fullName>
    </submittedName>
</protein>